<dbReference type="InterPro" id="IPR018983">
    <property type="entry name" value="U3_snoRNA-assocProt_15_C"/>
</dbReference>
<evidence type="ECO:0000256" key="2">
    <source>
        <dbReference type="ARBA" id="ARBA00022552"/>
    </source>
</evidence>
<comment type="subcellular location">
    <subcellularLocation>
        <location evidence="1">Nucleus</location>
        <location evidence="1">Nucleolus</location>
    </subcellularLocation>
</comment>
<sequence>MAAPVLPLPQTKLPSIPSTRLTPEQQYWRSFKNPLLLPSPSNSPINHISQPSLPTSASSFTSTSVGTSLPDLFTVTTGARVQLYSIRTRKLLKTLTRFDDIARCASVRADGRILAASDDSGTIQVFDIHSRAILKTWREHKQPVWAVKFSPADPTALLSASDDRTVRLWDLPSEHSVQTFVGHGDYVRCAGFMPAAGGGRGGDLLYSGGYDGLVKLWDSRAAAGVGGRSVMTFKMRGPVESVLPLMAGTTMLAAAENKIAVLDVVAGKPLHIINSHQKTVTALSLASGGSRVVSGALDGHVKVFETTGWNVVGGSKYPSPILSLGVITTGSDREDKHIAVGMQSGLLSIRTRLSGEQKVRERERQREMQALLEGKLDEHDKRVAKQKKQNRGKGWEKRLRGMDFVGEGVDIVIDAQDPSASARKRKREQPWELDLRKGRYAAALDAVLSPSNTDNNNNTTANSKINTLTLLTALRHRSALRAALSGRDEVTLQPVLQWVYKSITDPRVVDMCVEVAMNILDIYSGNLGQSAVIDGIVEKLHVRVQEEVDRAQQAWMTKGMLGMLSVS</sequence>
<keyword evidence="5" id="KW-0539">Nucleus</keyword>
<dbReference type="CDD" id="cd00200">
    <property type="entry name" value="WD40"/>
    <property type="match status" value="1"/>
</dbReference>
<dbReference type="AlphaFoldDB" id="A0A1J9P657"/>
<feature type="repeat" description="WD" evidence="6">
    <location>
        <begin position="180"/>
        <end position="218"/>
    </location>
</feature>
<dbReference type="Gene3D" id="2.130.10.10">
    <property type="entry name" value="YVTN repeat-like/Quinoprotein amine dehydrogenase"/>
    <property type="match status" value="2"/>
</dbReference>
<dbReference type="GO" id="GO:0006364">
    <property type="term" value="P:rRNA processing"/>
    <property type="evidence" value="ECO:0007669"/>
    <property type="project" value="UniProtKB-KW"/>
</dbReference>
<accession>A0A1J9P657</accession>
<dbReference type="PROSITE" id="PS50294">
    <property type="entry name" value="WD_REPEATS_REGION"/>
    <property type="match status" value="1"/>
</dbReference>
<feature type="repeat" description="WD" evidence="6">
    <location>
        <begin position="273"/>
        <end position="305"/>
    </location>
</feature>
<proteinExistence type="predicted"/>
<reference evidence="8 9" key="1">
    <citation type="submission" date="2015-07" db="EMBL/GenBank/DDBJ databases">
        <title>Emmonsia species relationships and genome sequence.</title>
        <authorList>
            <consortium name="The Broad Institute Genomics Platform"/>
            <person name="Cuomo C.A."/>
            <person name="Munoz J.F."/>
            <person name="Imamovic A."/>
            <person name="Priest M.E."/>
            <person name="Young S."/>
            <person name="Clay O.K."/>
            <person name="McEwen J.G."/>
        </authorList>
    </citation>
    <scope>NUCLEOTIDE SEQUENCE [LARGE SCALE GENOMIC DNA]</scope>
    <source>
        <strain evidence="8 9">UAMH 9510</strain>
    </source>
</reference>
<dbReference type="PROSITE" id="PS00678">
    <property type="entry name" value="WD_REPEATS_1"/>
    <property type="match status" value="1"/>
</dbReference>
<organism evidence="8 9">
    <name type="scientific">Emergomyces pasteurianus Ep9510</name>
    <dbReference type="NCBI Taxonomy" id="1447872"/>
    <lineage>
        <taxon>Eukaryota</taxon>
        <taxon>Fungi</taxon>
        <taxon>Dikarya</taxon>
        <taxon>Ascomycota</taxon>
        <taxon>Pezizomycotina</taxon>
        <taxon>Eurotiomycetes</taxon>
        <taxon>Eurotiomycetidae</taxon>
        <taxon>Onygenales</taxon>
        <taxon>Ajellomycetaceae</taxon>
        <taxon>Emergomyces</taxon>
    </lineage>
</organism>
<feature type="domain" description="U3 small nucleolar RNA-associated protein 15 C-terminal" evidence="7">
    <location>
        <begin position="404"/>
        <end position="564"/>
    </location>
</feature>
<dbReference type="PROSITE" id="PS50082">
    <property type="entry name" value="WD_REPEATS_2"/>
    <property type="match status" value="3"/>
</dbReference>
<dbReference type="EMBL" id="LGRN01000556">
    <property type="protein sequence ID" value="OJD11370.1"/>
    <property type="molecule type" value="Genomic_DNA"/>
</dbReference>
<dbReference type="Pfam" id="PF00400">
    <property type="entry name" value="WD40"/>
    <property type="match status" value="3"/>
</dbReference>
<dbReference type="FunFam" id="2.130.10.10:FF:000867">
    <property type="entry name" value="Small nucleolar ribonucleoprotein complex subunit Utp15, putative"/>
    <property type="match status" value="1"/>
</dbReference>
<dbReference type="InterPro" id="IPR020472">
    <property type="entry name" value="WD40_PAC1"/>
</dbReference>
<evidence type="ECO:0000259" key="7">
    <source>
        <dbReference type="Pfam" id="PF09384"/>
    </source>
</evidence>
<comment type="caution">
    <text evidence="8">The sequence shown here is derived from an EMBL/GenBank/DDBJ whole genome shotgun (WGS) entry which is preliminary data.</text>
</comment>
<dbReference type="InterPro" id="IPR036322">
    <property type="entry name" value="WD40_repeat_dom_sf"/>
</dbReference>
<gene>
    <name evidence="8" type="ORF">AJ78_07850</name>
</gene>
<dbReference type="STRING" id="1447872.A0A1J9P657"/>
<dbReference type="PANTHER" id="PTHR19924:SF26">
    <property type="entry name" value="U3 SMALL NUCLEOLAR RNA-ASSOCIATED PROTEIN 15 HOMOLOG"/>
    <property type="match status" value="1"/>
</dbReference>
<keyword evidence="4" id="KW-0677">Repeat</keyword>
<dbReference type="Proteomes" id="UP000182235">
    <property type="component" value="Unassembled WGS sequence"/>
</dbReference>
<dbReference type="InterPro" id="IPR001680">
    <property type="entry name" value="WD40_rpt"/>
</dbReference>
<evidence type="ECO:0000256" key="5">
    <source>
        <dbReference type="ARBA" id="ARBA00023242"/>
    </source>
</evidence>
<keyword evidence="9" id="KW-1185">Reference proteome</keyword>
<name>A0A1J9P657_9EURO</name>
<keyword evidence="2" id="KW-0698">rRNA processing</keyword>
<dbReference type="Pfam" id="PF09384">
    <property type="entry name" value="UTP15_C"/>
    <property type="match status" value="1"/>
</dbReference>
<dbReference type="InterPro" id="IPR019775">
    <property type="entry name" value="WD40_repeat_CS"/>
</dbReference>
<dbReference type="GO" id="GO:0005730">
    <property type="term" value="C:nucleolus"/>
    <property type="evidence" value="ECO:0007669"/>
    <property type="project" value="UniProtKB-SubCell"/>
</dbReference>
<evidence type="ECO:0000313" key="8">
    <source>
        <dbReference type="EMBL" id="OJD11370.1"/>
    </source>
</evidence>
<evidence type="ECO:0000256" key="1">
    <source>
        <dbReference type="ARBA" id="ARBA00004604"/>
    </source>
</evidence>
<dbReference type="GO" id="GO:0045943">
    <property type="term" value="P:positive regulation of transcription by RNA polymerase I"/>
    <property type="evidence" value="ECO:0007669"/>
    <property type="project" value="TreeGrafter"/>
</dbReference>
<dbReference type="VEuPathDB" id="FungiDB:AJ78_07850"/>
<dbReference type="OrthoDB" id="431715at2759"/>
<dbReference type="PRINTS" id="PR00320">
    <property type="entry name" value="GPROTEINBRPT"/>
</dbReference>
<evidence type="ECO:0000313" key="9">
    <source>
        <dbReference type="Proteomes" id="UP000182235"/>
    </source>
</evidence>
<dbReference type="SUPFAM" id="SSF50978">
    <property type="entry name" value="WD40 repeat-like"/>
    <property type="match status" value="1"/>
</dbReference>
<protein>
    <recommendedName>
        <fullName evidence="7">U3 small nucleolar RNA-associated protein 15 C-terminal domain-containing protein</fullName>
    </recommendedName>
</protein>
<evidence type="ECO:0000256" key="4">
    <source>
        <dbReference type="ARBA" id="ARBA00022737"/>
    </source>
</evidence>
<evidence type="ECO:0000256" key="6">
    <source>
        <dbReference type="PROSITE-ProRule" id="PRU00221"/>
    </source>
</evidence>
<feature type="repeat" description="WD" evidence="6">
    <location>
        <begin position="137"/>
        <end position="179"/>
    </location>
</feature>
<dbReference type="SMART" id="SM00320">
    <property type="entry name" value="WD40"/>
    <property type="match status" value="4"/>
</dbReference>
<evidence type="ECO:0000256" key="3">
    <source>
        <dbReference type="ARBA" id="ARBA00022574"/>
    </source>
</evidence>
<keyword evidence="3 6" id="KW-0853">WD repeat</keyword>
<dbReference type="InterPro" id="IPR015943">
    <property type="entry name" value="WD40/YVTN_repeat-like_dom_sf"/>
</dbReference>
<dbReference type="PANTHER" id="PTHR19924">
    <property type="entry name" value="UTP15 U3 SMALL NUCLEOLAR RNA-ASSOCIATED PROTEIN 15 FAMILY MEMBER"/>
    <property type="match status" value="1"/>
</dbReference>